<feature type="signal peptide" evidence="1">
    <location>
        <begin position="1"/>
        <end position="24"/>
    </location>
</feature>
<keyword evidence="1" id="KW-0732">Signal</keyword>
<dbReference type="OrthoDB" id="581140at2"/>
<name>A0A517R7S3_9PLAN</name>
<gene>
    <name evidence="2" type="ORF">Pan189_43520</name>
</gene>
<sequence length="364" mass="41163" precursor="true">MTNARNVFALPLAALLLAPSVVTAHEGHSHAHQEASAETKAAMLKAARQFLATLDKEQKEKATFEWNSDRREKWAYLPDKFIKPEGKRFGLAIEDMKPEQRLWARGLVQSALTNKGHLQVLAIQSLEAVLFELENGAPHRKPELYYVSIFGTPSESKSWGWRFEGHHLSLNVMLIDGKTFSVTPSFFGTNPAEVLSGPRAGLRVIADEEDFAYQLIDSMSPEQLEKAVFQKRAPADVITKAKSRVSKDDFLPAKGIRYSELSKDQQAMLHKLIGTYTTDKYADGVISQFRARRKTKEQTDIHFAWAGSTTRGEKHYYRIQTPEFLFELDNTQNGANHIHAVWRDFNGDFGRDLLGDHHKASHSE</sequence>
<dbReference type="Pfam" id="PF12006">
    <property type="entry name" value="DUF3500"/>
    <property type="match status" value="1"/>
</dbReference>
<dbReference type="EMBL" id="CP036268">
    <property type="protein sequence ID" value="QDT39940.1"/>
    <property type="molecule type" value="Genomic_DNA"/>
</dbReference>
<evidence type="ECO:0008006" key="4">
    <source>
        <dbReference type="Google" id="ProtNLM"/>
    </source>
</evidence>
<evidence type="ECO:0000256" key="1">
    <source>
        <dbReference type="SAM" id="SignalP"/>
    </source>
</evidence>
<feature type="chain" id="PRO_5022055583" description="DUF3500 domain-containing protein" evidence="1">
    <location>
        <begin position="25"/>
        <end position="364"/>
    </location>
</feature>
<protein>
    <recommendedName>
        <fullName evidence="4">DUF3500 domain-containing protein</fullName>
    </recommendedName>
</protein>
<dbReference type="RefSeq" id="WP_145366046.1">
    <property type="nucleotide sequence ID" value="NZ_CP036268.1"/>
</dbReference>
<dbReference type="AlphaFoldDB" id="A0A517R7S3"/>
<dbReference type="KEGG" id="svp:Pan189_43520"/>
<organism evidence="2 3">
    <name type="scientific">Stratiformator vulcanicus</name>
    <dbReference type="NCBI Taxonomy" id="2527980"/>
    <lineage>
        <taxon>Bacteria</taxon>
        <taxon>Pseudomonadati</taxon>
        <taxon>Planctomycetota</taxon>
        <taxon>Planctomycetia</taxon>
        <taxon>Planctomycetales</taxon>
        <taxon>Planctomycetaceae</taxon>
        <taxon>Stratiformator</taxon>
    </lineage>
</organism>
<dbReference type="Proteomes" id="UP000317318">
    <property type="component" value="Chromosome"/>
</dbReference>
<proteinExistence type="predicted"/>
<dbReference type="PANTHER" id="PTHR37489:SF1">
    <property type="entry name" value="DUF3500 DOMAIN-CONTAINING PROTEIN"/>
    <property type="match status" value="1"/>
</dbReference>
<reference evidence="2 3" key="1">
    <citation type="submission" date="2019-02" db="EMBL/GenBank/DDBJ databases">
        <title>Deep-cultivation of Planctomycetes and their phenomic and genomic characterization uncovers novel biology.</title>
        <authorList>
            <person name="Wiegand S."/>
            <person name="Jogler M."/>
            <person name="Boedeker C."/>
            <person name="Pinto D."/>
            <person name="Vollmers J."/>
            <person name="Rivas-Marin E."/>
            <person name="Kohn T."/>
            <person name="Peeters S.H."/>
            <person name="Heuer A."/>
            <person name="Rast P."/>
            <person name="Oberbeckmann S."/>
            <person name="Bunk B."/>
            <person name="Jeske O."/>
            <person name="Meyerdierks A."/>
            <person name="Storesund J.E."/>
            <person name="Kallscheuer N."/>
            <person name="Luecker S."/>
            <person name="Lage O.M."/>
            <person name="Pohl T."/>
            <person name="Merkel B.J."/>
            <person name="Hornburger P."/>
            <person name="Mueller R.-W."/>
            <person name="Bruemmer F."/>
            <person name="Labrenz M."/>
            <person name="Spormann A.M."/>
            <person name="Op den Camp H."/>
            <person name="Overmann J."/>
            <person name="Amann R."/>
            <person name="Jetten M.S.M."/>
            <person name="Mascher T."/>
            <person name="Medema M.H."/>
            <person name="Devos D.P."/>
            <person name="Kaster A.-K."/>
            <person name="Ovreas L."/>
            <person name="Rohde M."/>
            <person name="Galperin M.Y."/>
            <person name="Jogler C."/>
        </authorList>
    </citation>
    <scope>NUCLEOTIDE SEQUENCE [LARGE SCALE GENOMIC DNA]</scope>
    <source>
        <strain evidence="2 3">Pan189</strain>
    </source>
</reference>
<dbReference type="InterPro" id="IPR021889">
    <property type="entry name" value="DUF3500"/>
</dbReference>
<evidence type="ECO:0000313" key="2">
    <source>
        <dbReference type="EMBL" id="QDT39940.1"/>
    </source>
</evidence>
<keyword evidence="3" id="KW-1185">Reference proteome</keyword>
<evidence type="ECO:0000313" key="3">
    <source>
        <dbReference type="Proteomes" id="UP000317318"/>
    </source>
</evidence>
<dbReference type="PANTHER" id="PTHR37489">
    <property type="entry name" value="DUF3500 DOMAIN-CONTAINING PROTEIN"/>
    <property type="match status" value="1"/>
</dbReference>
<accession>A0A517R7S3</accession>